<dbReference type="GO" id="GO:0000976">
    <property type="term" value="F:transcription cis-regulatory region binding"/>
    <property type="evidence" value="ECO:0007669"/>
    <property type="project" value="TreeGrafter"/>
</dbReference>
<evidence type="ECO:0000256" key="5">
    <source>
        <dbReference type="PROSITE-ProRule" id="PRU00335"/>
    </source>
</evidence>
<dbReference type="InterPro" id="IPR001647">
    <property type="entry name" value="HTH_TetR"/>
</dbReference>
<dbReference type="AlphaFoldDB" id="A0A428VUP8"/>
<dbReference type="GO" id="GO:0046677">
    <property type="term" value="P:response to antibiotic"/>
    <property type="evidence" value="ECO:0007669"/>
    <property type="project" value="InterPro"/>
</dbReference>
<feature type="domain" description="HTH tetR-type" evidence="6">
    <location>
        <begin position="2"/>
        <end position="62"/>
    </location>
</feature>
<dbReference type="PANTHER" id="PTHR30055:SF151">
    <property type="entry name" value="TRANSCRIPTIONAL REGULATORY PROTEIN"/>
    <property type="match status" value="1"/>
</dbReference>
<proteinExistence type="predicted"/>
<evidence type="ECO:0000256" key="2">
    <source>
        <dbReference type="ARBA" id="ARBA00023015"/>
    </source>
</evidence>
<dbReference type="GO" id="GO:0003700">
    <property type="term" value="F:DNA-binding transcription factor activity"/>
    <property type="evidence" value="ECO:0007669"/>
    <property type="project" value="TreeGrafter"/>
</dbReference>
<dbReference type="InterPro" id="IPR009057">
    <property type="entry name" value="Homeodomain-like_sf"/>
</dbReference>
<keyword evidence="1" id="KW-0678">Repressor</keyword>
<dbReference type="SUPFAM" id="SSF46689">
    <property type="entry name" value="Homeodomain-like"/>
    <property type="match status" value="1"/>
</dbReference>
<comment type="caution">
    <text evidence="7">The sequence shown here is derived from an EMBL/GenBank/DDBJ whole genome shotgun (WGS) entry which is preliminary data.</text>
</comment>
<dbReference type="GO" id="GO:0045892">
    <property type="term" value="P:negative regulation of DNA-templated transcription"/>
    <property type="evidence" value="ECO:0007669"/>
    <property type="project" value="InterPro"/>
</dbReference>
<dbReference type="InterPro" id="IPR050109">
    <property type="entry name" value="HTH-type_TetR-like_transc_reg"/>
</dbReference>
<evidence type="ECO:0000256" key="3">
    <source>
        <dbReference type="ARBA" id="ARBA00023125"/>
    </source>
</evidence>
<protein>
    <submittedName>
        <fullName evidence="7">TetR family transcriptional regulator</fullName>
    </submittedName>
</protein>
<keyword evidence="3 5" id="KW-0238">DNA-binding</keyword>
<dbReference type="PRINTS" id="PR00400">
    <property type="entry name" value="TETREPRESSOR"/>
</dbReference>
<dbReference type="Gene3D" id="1.10.10.60">
    <property type="entry name" value="Homeodomain-like"/>
    <property type="match status" value="1"/>
</dbReference>
<dbReference type="EMBL" id="QHHU01000140">
    <property type="protein sequence ID" value="RSM34550.1"/>
    <property type="molecule type" value="Genomic_DNA"/>
</dbReference>
<sequence length="203" mass="22326">MALTRQNIARSGLKLLNEVGLNGLTLRLIAADLGVKAPALYWHVKNKQELLDQMATQMYRDSAAQRAAPESLGEWEAVAHGARALRSMMLAYRDGGKVFSGTYLADLSLIGEHPLRRSIESGLDERRASRATFTVYCFVIGYVIEEQAVRPMPGEFDERYRETAGEAVLGDAEARFDDGLSMVLSGARSWLETPGQPGWGPPV</sequence>
<feature type="DNA-binding region" description="H-T-H motif" evidence="5">
    <location>
        <begin position="25"/>
        <end position="44"/>
    </location>
</feature>
<dbReference type="InterPro" id="IPR003012">
    <property type="entry name" value="Tet_transcr_reg_TetR"/>
</dbReference>
<evidence type="ECO:0000256" key="1">
    <source>
        <dbReference type="ARBA" id="ARBA00022491"/>
    </source>
</evidence>
<dbReference type="PANTHER" id="PTHR30055">
    <property type="entry name" value="HTH-TYPE TRANSCRIPTIONAL REGULATOR RUTR"/>
    <property type="match status" value="1"/>
</dbReference>
<dbReference type="PROSITE" id="PS50977">
    <property type="entry name" value="HTH_TETR_2"/>
    <property type="match status" value="1"/>
</dbReference>
<dbReference type="RefSeq" id="WP_020643735.1">
    <property type="nucleotide sequence ID" value="NZ_QHHU01000140.1"/>
</dbReference>
<name>A0A428VUP8_AMYBA</name>
<dbReference type="Pfam" id="PF00440">
    <property type="entry name" value="TetR_N"/>
    <property type="match status" value="1"/>
</dbReference>
<gene>
    <name evidence="7" type="ORF">DMA12_47890</name>
</gene>
<evidence type="ECO:0000313" key="7">
    <source>
        <dbReference type="EMBL" id="RSM34550.1"/>
    </source>
</evidence>
<evidence type="ECO:0000259" key="6">
    <source>
        <dbReference type="PROSITE" id="PS50977"/>
    </source>
</evidence>
<keyword evidence="4" id="KW-0804">Transcription</keyword>
<evidence type="ECO:0000256" key="4">
    <source>
        <dbReference type="ARBA" id="ARBA00023163"/>
    </source>
</evidence>
<dbReference type="InterPro" id="IPR036271">
    <property type="entry name" value="Tet_transcr_reg_TetR-rel_C_sf"/>
</dbReference>
<keyword evidence="8" id="KW-1185">Reference proteome</keyword>
<dbReference type="PRINTS" id="PR00455">
    <property type="entry name" value="HTHTETR"/>
</dbReference>
<dbReference type="SUPFAM" id="SSF48498">
    <property type="entry name" value="Tetracyclin repressor-like, C-terminal domain"/>
    <property type="match status" value="1"/>
</dbReference>
<dbReference type="InterPro" id="IPR004111">
    <property type="entry name" value="Repressor_TetR_C"/>
</dbReference>
<dbReference type="Gene3D" id="1.10.357.10">
    <property type="entry name" value="Tetracycline Repressor, domain 2"/>
    <property type="match status" value="1"/>
</dbReference>
<dbReference type="Proteomes" id="UP000286716">
    <property type="component" value="Unassembled WGS sequence"/>
</dbReference>
<dbReference type="OrthoDB" id="3819648at2"/>
<accession>A0A428VUP8</accession>
<dbReference type="Pfam" id="PF02909">
    <property type="entry name" value="TetR_C_1"/>
    <property type="match status" value="1"/>
</dbReference>
<evidence type="ECO:0000313" key="8">
    <source>
        <dbReference type="Proteomes" id="UP000286716"/>
    </source>
</evidence>
<organism evidence="7 8">
    <name type="scientific">Amycolatopsis balhimycina DSM 5908</name>
    <dbReference type="NCBI Taxonomy" id="1081091"/>
    <lineage>
        <taxon>Bacteria</taxon>
        <taxon>Bacillati</taxon>
        <taxon>Actinomycetota</taxon>
        <taxon>Actinomycetes</taxon>
        <taxon>Pseudonocardiales</taxon>
        <taxon>Pseudonocardiaceae</taxon>
        <taxon>Amycolatopsis</taxon>
    </lineage>
</organism>
<reference evidence="7 8" key="1">
    <citation type="submission" date="2018-05" db="EMBL/GenBank/DDBJ databases">
        <title>Evolution of GPA BGCs.</title>
        <authorList>
            <person name="Waglechner N."/>
            <person name="Wright G.D."/>
        </authorList>
    </citation>
    <scope>NUCLEOTIDE SEQUENCE [LARGE SCALE GENOMIC DNA]</scope>
    <source>
        <strain evidence="7 8">DSM 5908</strain>
    </source>
</reference>
<keyword evidence="2" id="KW-0805">Transcription regulation</keyword>